<reference evidence="11" key="1">
    <citation type="journal article" date="2019" name="Int. J. Syst. Evol. Microbiol.">
        <title>The Global Catalogue of Microorganisms (GCM) 10K type strain sequencing project: providing services to taxonomists for standard genome sequencing and annotation.</title>
        <authorList>
            <consortium name="The Broad Institute Genomics Platform"/>
            <consortium name="The Broad Institute Genome Sequencing Center for Infectious Disease"/>
            <person name="Wu L."/>
            <person name="Ma J."/>
        </authorList>
    </citation>
    <scope>NUCLEOTIDE SEQUENCE [LARGE SCALE GENOMIC DNA]</scope>
    <source>
        <strain evidence="11">WYCCWR 12678</strain>
    </source>
</reference>
<keyword evidence="3 8" id="KW-1003">Cell membrane</keyword>
<organism evidence="10 11">
    <name type="scientific">Effusibacillus consociatus</name>
    <dbReference type="NCBI Taxonomy" id="1117041"/>
    <lineage>
        <taxon>Bacteria</taxon>
        <taxon>Bacillati</taxon>
        <taxon>Bacillota</taxon>
        <taxon>Bacilli</taxon>
        <taxon>Bacillales</taxon>
        <taxon>Alicyclobacillaceae</taxon>
        <taxon>Effusibacillus</taxon>
    </lineage>
</organism>
<dbReference type="CDD" id="cd13962">
    <property type="entry name" value="PT_UbiA_UBIAD1"/>
    <property type="match status" value="1"/>
</dbReference>
<dbReference type="EMBL" id="JBHSHC010000096">
    <property type="protein sequence ID" value="MFC4768095.1"/>
    <property type="molecule type" value="Genomic_DNA"/>
</dbReference>
<comment type="catalytic activity">
    <reaction evidence="8">
        <text>an all-trans-polyprenyl diphosphate + 1,4-dihydroxy-2-naphthoate + H(+) = a 2-demethylmenaquinol + CO2 + diphosphate</text>
        <dbReference type="Rhea" id="RHEA:26478"/>
        <dbReference type="Rhea" id="RHEA-COMP:9563"/>
        <dbReference type="Rhea" id="RHEA-COMP:9564"/>
        <dbReference type="ChEBI" id="CHEBI:11173"/>
        <dbReference type="ChEBI" id="CHEBI:15378"/>
        <dbReference type="ChEBI" id="CHEBI:16526"/>
        <dbReference type="ChEBI" id="CHEBI:33019"/>
        <dbReference type="ChEBI" id="CHEBI:55437"/>
        <dbReference type="ChEBI" id="CHEBI:58914"/>
        <dbReference type="EC" id="2.5.1.74"/>
    </reaction>
</comment>
<dbReference type="EC" id="2.5.1.74" evidence="8 9"/>
<dbReference type="RefSeq" id="WP_380026016.1">
    <property type="nucleotide sequence ID" value="NZ_JBHSHC010000096.1"/>
</dbReference>
<keyword evidence="6 8" id="KW-1133">Transmembrane helix</keyword>
<keyword evidence="7 8" id="KW-0472">Membrane</keyword>
<evidence type="ECO:0000256" key="2">
    <source>
        <dbReference type="ARBA" id="ARBA00022428"/>
    </source>
</evidence>
<proteinExistence type="inferred from homology"/>
<dbReference type="PIRSF" id="PIRSF005355">
    <property type="entry name" value="UBIAD1"/>
    <property type="match status" value="1"/>
</dbReference>
<comment type="subcellular location">
    <subcellularLocation>
        <location evidence="8">Cell membrane</location>
        <topology evidence="8">Multi-pass membrane protein</topology>
    </subcellularLocation>
    <subcellularLocation>
        <location evidence="1">Membrane</location>
        <topology evidence="1">Multi-pass membrane protein</topology>
    </subcellularLocation>
</comment>
<dbReference type="HAMAP" id="MF_01937">
    <property type="entry name" value="MenA_1"/>
    <property type="match status" value="1"/>
</dbReference>
<dbReference type="GO" id="GO:0046428">
    <property type="term" value="F:1,4-dihydroxy-2-naphthoate polyprenyltransferase activity"/>
    <property type="evidence" value="ECO:0007669"/>
    <property type="project" value="UniProtKB-EC"/>
</dbReference>
<dbReference type="NCBIfam" id="TIGR00751">
    <property type="entry name" value="menA"/>
    <property type="match status" value="1"/>
</dbReference>
<dbReference type="Proteomes" id="UP001596002">
    <property type="component" value="Unassembled WGS sequence"/>
</dbReference>
<evidence type="ECO:0000313" key="11">
    <source>
        <dbReference type="Proteomes" id="UP001596002"/>
    </source>
</evidence>
<comment type="similarity">
    <text evidence="8">Belongs to the MenA family. Type 1 subfamily.</text>
</comment>
<feature type="transmembrane region" description="Helical" evidence="8">
    <location>
        <begin position="21"/>
        <end position="42"/>
    </location>
</feature>
<evidence type="ECO:0000313" key="10">
    <source>
        <dbReference type="EMBL" id="MFC4768095.1"/>
    </source>
</evidence>
<feature type="transmembrane region" description="Helical" evidence="8">
    <location>
        <begin position="176"/>
        <end position="195"/>
    </location>
</feature>
<feature type="transmembrane region" description="Helical" evidence="8">
    <location>
        <begin position="48"/>
        <end position="66"/>
    </location>
</feature>
<dbReference type="InterPro" id="IPR000537">
    <property type="entry name" value="UbiA_prenyltransferase"/>
</dbReference>
<evidence type="ECO:0000256" key="9">
    <source>
        <dbReference type="NCBIfam" id="TIGR00751"/>
    </source>
</evidence>
<feature type="transmembrane region" description="Helical" evidence="8">
    <location>
        <begin position="225"/>
        <end position="241"/>
    </location>
</feature>
<feature type="transmembrane region" description="Helical" evidence="8">
    <location>
        <begin position="97"/>
        <end position="116"/>
    </location>
</feature>
<dbReference type="Pfam" id="PF01040">
    <property type="entry name" value="UbiA"/>
    <property type="match status" value="1"/>
</dbReference>
<feature type="transmembrane region" description="Helical" evidence="8">
    <location>
        <begin position="122"/>
        <end position="140"/>
    </location>
</feature>
<comment type="pathway">
    <text evidence="8">Quinol/quinone metabolism; menaquinone biosynthesis; menaquinol from 1,4-dihydroxy-2-naphthoate: step 1/2.</text>
</comment>
<dbReference type="InterPro" id="IPR026046">
    <property type="entry name" value="UBIAD1"/>
</dbReference>
<protein>
    <recommendedName>
        <fullName evidence="8 9">1,4-dihydroxy-2-naphthoate octaprenyltransferase</fullName>
        <shortName evidence="8">DHNA-octaprenyltransferase</shortName>
        <ecNumber evidence="8 9">2.5.1.74</ecNumber>
    </recommendedName>
</protein>
<keyword evidence="11" id="KW-1185">Reference proteome</keyword>
<comment type="caution">
    <text evidence="10">The sequence shown here is derived from an EMBL/GenBank/DDBJ whole genome shotgun (WGS) entry which is preliminary data.</text>
</comment>
<dbReference type="PANTHER" id="PTHR13929:SF0">
    <property type="entry name" value="UBIA PRENYLTRANSFERASE DOMAIN-CONTAINING PROTEIN 1"/>
    <property type="match status" value="1"/>
</dbReference>
<dbReference type="Gene3D" id="1.10.357.140">
    <property type="entry name" value="UbiA prenyltransferase"/>
    <property type="match status" value="1"/>
</dbReference>
<accession>A0ABV9Q652</accession>
<dbReference type="InterPro" id="IPR004657">
    <property type="entry name" value="MenA"/>
</dbReference>
<evidence type="ECO:0000256" key="1">
    <source>
        <dbReference type="ARBA" id="ARBA00004141"/>
    </source>
</evidence>
<keyword evidence="2 8" id="KW-0474">Menaquinone biosynthesis</keyword>
<keyword evidence="5 8" id="KW-0812">Transmembrane</keyword>
<evidence type="ECO:0000256" key="5">
    <source>
        <dbReference type="ARBA" id="ARBA00022692"/>
    </source>
</evidence>
<evidence type="ECO:0000256" key="6">
    <source>
        <dbReference type="ARBA" id="ARBA00022989"/>
    </source>
</evidence>
<gene>
    <name evidence="8 10" type="primary">menA</name>
    <name evidence="10" type="ORF">ACFO8Q_12115</name>
</gene>
<feature type="transmembrane region" description="Helical" evidence="8">
    <location>
        <begin position="247"/>
        <end position="263"/>
    </location>
</feature>
<evidence type="ECO:0000256" key="7">
    <source>
        <dbReference type="ARBA" id="ARBA00023136"/>
    </source>
</evidence>
<name>A0ABV9Q652_9BACL</name>
<keyword evidence="4 8" id="KW-0808">Transferase</keyword>
<evidence type="ECO:0000256" key="8">
    <source>
        <dbReference type="HAMAP-Rule" id="MF_01937"/>
    </source>
</evidence>
<evidence type="ECO:0000256" key="3">
    <source>
        <dbReference type="ARBA" id="ARBA00022475"/>
    </source>
</evidence>
<feature type="transmembrane region" description="Helical" evidence="8">
    <location>
        <begin position="275"/>
        <end position="298"/>
    </location>
</feature>
<feature type="transmembrane region" description="Helical" evidence="8">
    <location>
        <begin position="152"/>
        <end position="170"/>
    </location>
</feature>
<comment type="function">
    <text evidence="8">Conversion of 1,4-dihydroxy-2-naphthoate (DHNA) to demethylmenaquinone (DMK).</text>
</comment>
<dbReference type="InterPro" id="IPR044878">
    <property type="entry name" value="UbiA_sf"/>
</dbReference>
<evidence type="ECO:0000256" key="4">
    <source>
        <dbReference type="ARBA" id="ARBA00022679"/>
    </source>
</evidence>
<sequence>MEKRPSNLVQIWFQAIRFPSLISSLIPAMLGGAFAVIDRAFITQTLPFLLAMLIFMLIQAGTNLFNEYYDYKYSARTTGVSFKMGVLHDGRLTPKQVYYGGIVCYIAASMLGIYLTTWMGSGFLWFVLVGVLLGYLYTGGPYPLAYRGLGELAVLFSMGPVVVLGTYYGQVGFVRGTVFLGAISIGVMAMATVHTNNLRDREMDRSVGKITWASLSSEKTGKQQLTILLLIPYLLQAILATVELLPWTSWITFLTLPLVLLIIRRVWTSTTHYELNLVLGLTVLLQLLYGIAYTLGLLSSVLLG</sequence>
<dbReference type="PANTHER" id="PTHR13929">
    <property type="entry name" value="1,4-DIHYDROXY-2-NAPHTHOATE OCTAPRENYLTRANSFERASE"/>
    <property type="match status" value="1"/>
</dbReference>